<feature type="transmembrane region" description="Helical" evidence="1">
    <location>
        <begin position="6"/>
        <end position="29"/>
    </location>
</feature>
<protein>
    <submittedName>
        <fullName evidence="3">Uncharacterized protein</fullName>
    </submittedName>
</protein>
<dbReference type="PATRIC" id="fig|277988.4.peg.2076"/>
<dbReference type="OrthoDB" id="101972at2157"/>
<dbReference type="Proteomes" id="UP000051862">
    <property type="component" value="Unassembled WGS sequence"/>
</dbReference>
<gene>
    <name evidence="2" type="ORF">A3L14_02910</name>
    <name evidence="3" type="ORF">AMR53_09860</name>
</gene>
<keyword evidence="5" id="KW-1185">Reference proteome</keyword>
<reference evidence="2 5" key="2">
    <citation type="submission" date="2016-04" db="EMBL/GenBank/DDBJ databases">
        <title>Complete genome sequence of Thermococcus thioreducens type strain OGL-20P.</title>
        <authorList>
            <person name="Oger P.M."/>
        </authorList>
    </citation>
    <scope>NUCLEOTIDE SEQUENCE [LARGE SCALE GENOMIC DNA]</scope>
    <source>
        <strain evidence="2 5">OGL-20P</strain>
    </source>
</reference>
<dbReference type="GeneID" id="33333338"/>
<evidence type="ECO:0000256" key="1">
    <source>
        <dbReference type="SAM" id="Phobius"/>
    </source>
</evidence>
<keyword evidence="1" id="KW-0472">Membrane</keyword>
<name>A0A0Q2M1F0_9EURY</name>
<dbReference type="Proteomes" id="UP000250136">
    <property type="component" value="Chromosome"/>
</dbReference>
<reference evidence="3 4" key="1">
    <citation type="submission" date="2015-08" db="EMBL/GenBank/DDBJ databases">
        <title>Thermococcus thioreducens DSM 14981 genome sequencing.</title>
        <authorList>
            <person name="Hong S.-J."/>
            <person name="Kim M.-C."/>
            <person name="Shin J.-H."/>
        </authorList>
    </citation>
    <scope>NUCLEOTIDE SEQUENCE [LARGE SCALE GENOMIC DNA]</scope>
    <source>
        <strain evidence="3 4">DSM 14981</strain>
    </source>
</reference>
<feature type="transmembrane region" description="Helical" evidence="1">
    <location>
        <begin position="78"/>
        <end position="105"/>
    </location>
</feature>
<keyword evidence="1" id="KW-1133">Transmembrane helix</keyword>
<sequence length="119" mass="13072">MNRHSVLLTFLGDLFIIIFLGAVIGAIIYAAGSWFEIQNEYCDAVFSSIITLMGMSVFRRGTLSILDLKLASIITYPMVAIIPIMFILGHWIAGGIVVGFLGGYLETQRKISNGQMPVK</sequence>
<evidence type="ECO:0000313" key="2">
    <source>
        <dbReference type="EMBL" id="ASJ11899.1"/>
    </source>
</evidence>
<dbReference type="RefSeq" id="WP_055430095.1">
    <property type="nucleotide sequence ID" value="NZ_CP015105.1"/>
</dbReference>
<dbReference type="EMBL" id="CP015105">
    <property type="protein sequence ID" value="ASJ11899.1"/>
    <property type="molecule type" value="Genomic_DNA"/>
</dbReference>
<evidence type="ECO:0000313" key="5">
    <source>
        <dbReference type="Proteomes" id="UP000250136"/>
    </source>
</evidence>
<keyword evidence="1" id="KW-0812">Transmembrane</keyword>
<dbReference type="AlphaFoldDB" id="A0A0Q2M1F0"/>
<accession>A0A0Q2M1F0</accession>
<evidence type="ECO:0000313" key="3">
    <source>
        <dbReference type="EMBL" id="KQH81690.1"/>
    </source>
</evidence>
<feature type="transmembrane region" description="Helical" evidence="1">
    <location>
        <begin position="41"/>
        <end position="58"/>
    </location>
</feature>
<proteinExistence type="predicted"/>
<dbReference type="EMBL" id="LIXN01000018">
    <property type="protein sequence ID" value="KQH81690.1"/>
    <property type="molecule type" value="Genomic_DNA"/>
</dbReference>
<dbReference type="KEGG" id="ttd:A3L14_02910"/>
<organism evidence="3 4">
    <name type="scientific">Thermococcus thioreducens</name>
    <dbReference type="NCBI Taxonomy" id="277988"/>
    <lineage>
        <taxon>Archaea</taxon>
        <taxon>Methanobacteriati</taxon>
        <taxon>Methanobacteriota</taxon>
        <taxon>Thermococci</taxon>
        <taxon>Thermococcales</taxon>
        <taxon>Thermococcaceae</taxon>
        <taxon>Thermococcus</taxon>
    </lineage>
</organism>
<evidence type="ECO:0000313" key="4">
    <source>
        <dbReference type="Proteomes" id="UP000051862"/>
    </source>
</evidence>